<feature type="region of interest" description="Disordered" evidence="1">
    <location>
        <begin position="45"/>
        <end position="84"/>
    </location>
</feature>
<organism evidence="2 3">
    <name type="scientific">Trichonephila clavata</name>
    <name type="common">Joro spider</name>
    <name type="synonym">Nephila clavata</name>
    <dbReference type="NCBI Taxonomy" id="2740835"/>
    <lineage>
        <taxon>Eukaryota</taxon>
        <taxon>Metazoa</taxon>
        <taxon>Ecdysozoa</taxon>
        <taxon>Arthropoda</taxon>
        <taxon>Chelicerata</taxon>
        <taxon>Arachnida</taxon>
        <taxon>Araneae</taxon>
        <taxon>Araneomorphae</taxon>
        <taxon>Entelegynae</taxon>
        <taxon>Araneoidea</taxon>
        <taxon>Nephilidae</taxon>
        <taxon>Trichonephila</taxon>
    </lineage>
</organism>
<dbReference type="Proteomes" id="UP000887116">
    <property type="component" value="Unassembled WGS sequence"/>
</dbReference>
<keyword evidence="3" id="KW-1185">Reference proteome</keyword>
<proteinExistence type="predicted"/>
<evidence type="ECO:0000313" key="3">
    <source>
        <dbReference type="Proteomes" id="UP000887116"/>
    </source>
</evidence>
<gene>
    <name evidence="2" type="ORF">TNCT_731511</name>
</gene>
<dbReference type="AlphaFoldDB" id="A0A8X6JSA9"/>
<feature type="compositionally biased region" description="Basic and acidic residues" evidence="1">
    <location>
        <begin position="62"/>
        <end position="73"/>
    </location>
</feature>
<accession>A0A8X6JSA9</accession>
<dbReference type="EMBL" id="BMAO01027493">
    <property type="protein sequence ID" value="GFR17511.1"/>
    <property type="molecule type" value="Genomic_DNA"/>
</dbReference>
<sequence>MRHLEEPILPLPLSTPFDSDNTEIEISTIFKMSTIFFFETKSQYPSTSTSASFIPRVTPQSTDDKISEYDCSHTSDSSNAGLDSNELKSTFKIARSLKETLTMFRKRAKKPTAPSAAARAAA</sequence>
<evidence type="ECO:0000256" key="1">
    <source>
        <dbReference type="SAM" id="MobiDB-lite"/>
    </source>
</evidence>
<protein>
    <submittedName>
        <fullName evidence="2">Uncharacterized protein</fullName>
    </submittedName>
</protein>
<evidence type="ECO:0000313" key="2">
    <source>
        <dbReference type="EMBL" id="GFR17511.1"/>
    </source>
</evidence>
<name>A0A8X6JSA9_TRICU</name>
<reference evidence="2" key="1">
    <citation type="submission" date="2020-07" db="EMBL/GenBank/DDBJ databases">
        <title>Multicomponent nature underlies the extraordinary mechanical properties of spider dragline silk.</title>
        <authorList>
            <person name="Kono N."/>
            <person name="Nakamura H."/>
            <person name="Mori M."/>
            <person name="Yoshida Y."/>
            <person name="Ohtoshi R."/>
            <person name="Malay A.D."/>
            <person name="Moran D.A.P."/>
            <person name="Tomita M."/>
            <person name="Numata K."/>
            <person name="Arakawa K."/>
        </authorList>
    </citation>
    <scope>NUCLEOTIDE SEQUENCE</scope>
</reference>
<comment type="caution">
    <text evidence="2">The sequence shown here is derived from an EMBL/GenBank/DDBJ whole genome shotgun (WGS) entry which is preliminary data.</text>
</comment>